<accession>A0ACC3SSF1</accession>
<keyword evidence="2" id="KW-1185">Reference proteome</keyword>
<dbReference type="Proteomes" id="UP001433508">
    <property type="component" value="Unassembled WGS sequence"/>
</dbReference>
<gene>
    <name evidence="1" type="ORF">V1525DRAFT_88821</name>
</gene>
<reference evidence="2" key="1">
    <citation type="journal article" date="2024" name="Front. Bioeng. Biotechnol.">
        <title>Genome-scale model development and genomic sequencing of the oleaginous clade Lipomyces.</title>
        <authorList>
            <person name="Czajka J.J."/>
            <person name="Han Y."/>
            <person name="Kim J."/>
            <person name="Mondo S.J."/>
            <person name="Hofstad B.A."/>
            <person name="Robles A."/>
            <person name="Haridas S."/>
            <person name="Riley R."/>
            <person name="LaButti K."/>
            <person name="Pangilinan J."/>
            <person name="Andreopoulos W."/>
            <person name="Lipzen A."/>
            <person name="Yan J."/>
            <person name="Wang M."/>
            <person name="Ng V."/>
            <person name="Grigoriev I.V."/>
            <person name="Spatafora J.W."/>
            <person name="Magnuson J.K."/>
            <person name="Baker S.E."/>
            <person name="Pomraning K.R."/>
        </authorList>
    </citation>
    <scope>NUCLEOTIDE SEQUENCE [LARGE SCALE GENOMIC DNA]</scope>
    <source>
        <strain evidence="2">CBS 7786</strain>
    </source>
</reference>
<name>A0ACC3SSF1_LIPKO</name>
<dbReference type="EMBL" id="MU971526">
    <property type="protein sequence ID" value="KAK9234044.1"/>
    <property type="molecule type" value="Genomic_DNA"/>
</dbReference>
<sequence length="488" mass="54169">MSRPTLNTLKKFSKTLALRQANAIQTKAAGDISSVFPSLSGNGLKPLPERFADLQKNLVVGRKQPIVDAWTRLLASLEKETKEIKARGSHIIPLVDFRKDIIVDSRNGQATFKDPEVIEEIRKRGVVVIRNVLDKDVARSYKFDAEKYIKSNPSVVAFPKNNPSVYELYWSPSQLHARSHPNVLLAQKALMSLWHSSENESQLSTQQPLIYADRLRIRLPGDAQFTLGPHIDGGSIERWEDPEYSRVYDKILKGNEWELYDPYDYAHRIDAVTDMYGGGGACSMFRMFQGWMAMSNTGPGEGTLRVYPLLKQATAYVILRPFFDAQTATKFVAPSVSFPNTALGAAQELSPATHPQLELESSMIPVPSVQPGDYVAWHCDTIHSVDARHDGKSDSSVLYIPAVPMTVPNLRYLVRQREAYESLSPPPDFPDAGGKGESEFAGHGSERDFASAEGMRAAGCGSMKWNVADAVSAAERVLIEKANQIVFE</sequence>
<proteinExistence type="predicted"/>
<comment type="caution">
    <text evidence="1">The sequence shown here is derived from an EMBL/GenBank/DDBJ whole genome shotgun (WGS) entry which is preliminary data.</text>
</comment>
<evidence type="ECO:0000313" key="2">
    <source>
        <dbReference type="Proteomes" id="UP001433508"/>
    </source>
</evidence>
<organism evidence="1 2">
    <name type="scientific">Lipomyces kononenkoae</name>
    <name type="common">Yeast</name>
    <dbReference type="NCBI Taxonomy" id="34357"/>
    <lineage>
        <taxon>Eukaryota</taxon>
        <taxon>Fungi</taxon>
        <taxon>Dikarya</taxon>
        <taxon>Ascomycota</taxon>
        <taxon>Saccharomycotina</taxon>
        <taxon>Lipomycetes</taxon>
        <taxon>Lipomycetales</taxon>
        <taxon>Lipomycetaceae</taxon>
        <taxon>Lipomyces</taxon>
    </lineage>
</organism>
<evidence type="ECO:0000313" key="1">
    <source>
        <dbReference type="EMBL" id="KAK9234044.1"/>
    </source>
</evidence>
<protein>
    <submittedName>
        <fullName evidence="1">Uncharacterized protein</fullName>
    </submittedName>
</protein>